<gene>
    <name evidence="3" type="ORF">AAF712_013900</name>
</gene>
<comment type="caution">
    <text evidence="3">The sequence shown here is derived from an EMBL/GenBank/DDBJ whole genome shotgun (WGS) entry which is preliminary data.</text>
</comment>
<dbReference type="EMBL" id="JBBXMP010000231">
    <property type="protein sequence ID" value="KAL0059352.1"/>
    <property type="molecule type" value="Genomic_DNA"/>
</dbReference>
<evidence type="ECO:0000313" key="4">
    <source>
        <dbReference type="Proteomes" id="UP001437256"/>
    </source>
</evidence>
<dbReference type="InterPro" id="IPR035992">
    <property type="entry name" value="Ricin_B-like_lectins"/>
</dbReference>
<name>A0ABR2ZFW9_9AGAR</name>
<dbReference type="SUPFAM" id="SSF50370">
    <property type="entry name" value="Ricin B-like lectins"/>
    <property type="match status" value="1"/>
</dbReference>
<reference evidence="3 4" key="1">
    <citation type="submission" date="2024-05" db="EMBL/GenBank/DDBJ databases">
        <title>A draft genome resource for the thread blight pathogen Marasmius tenuissimus strain MS-2.</title>
        <authorList>
            <person name="Yulfo-Soto G.E."/>
            <person name="Baruah I.K."/>
            <person name="Amoako-Attah I."/>
            <person name="Bukari Y."/>
            <person name="Meinhardt L.W."/>
            <person name="Bailey B.A."/>
            <person name="Cohen S.P."/>
        </authorList>
    </citation>
    <scope>NUCLEOTIDE SEQUENCE [LARGE SCALE GENOMIC DNA]</scope>
    <source>
        <strain evidence="3 4">MS-2</strain>
    </source>
</reference>
<evidence type="ECO:0000313" key="3">
    <source>
        <dbReference type="EMBL" id="KAL0059352.1"/>
    </source>
</evidence>
<accession>A0ABR2ZFW9</accession>
<dbReference type="Gene3D" id="2.80.10.50">
    <property type="match status" value="1"/>
</dbReference>
<evidence type="ECO:0000256" key="1">
    <source>
        <dbReference type="SAM" id="SignalP"/>
    </source>
</evidence>
<feature type="signal peptide" evidence="1">
    <location>
        <begin position="1"/>
        <end position="21"/>
    </location>
</feature>
<evidence type="ECO:0000259" key="2">
    <source>
        <dbReference type="Pfam" id="PF00652"/>
    </source>
</evidence>
<keyword evidence="4" id="KW-1185">Reference proteome</keyword>
<sequence>MHFSFLVALAVSCATVTTASAMTVTVGARQAGGRPLHPNGNTDWCVVPYDGGAPTPPTDTNAVIYPCAESNFTLWNFTEGETEVQSVGAPNLCLKSWHTIFGHGDQPFGSYNGAGLRVAGCGSNTGDTPVTGWIVEGNRFRTAKSPNNQCLDLTGGVLDRGMGLQTWECTEGNTNQVWTF</sequence>
<dbReference type="Proteomes" id="UP001437256">
    <property type="component" value="Unassembled WGS sequence"/>
</dbReference>
<proteinExistence type="predicted"/>
<dbReference type="InterPro" id="IPR000772">
    <property type="entry name" value="Ricin_B_lectin"/>
</dbReference>
<dbReference type="PROSITE" id="PS50231">
    <property type="entry name" value="RICIN_B_LECTIN"/>
    <property type="match status" value="1"/>
</dbReference>
<feature type="chain" id="PRO_5047089929" description="Ricin B lectin domain-containing protein" evidence="1">
    <location>
        <begin position="22"/>
        <end position="180"/>
    </location>
</feature>
<organism evidence="3 4">
    <name type="scientific">Marasmius tenuissimus</name>
    <dbReference type="NCBI Taxonomy" id="585030"/>
    <lineage>
        <taxon>Eukaryota</taxon>
        <taxon>Fungi</taxon>
        <taxon>Dikarya</taxon>
        <taxon>Basidiomycota</taxon>
        <taxon>Agaricomycotina</taxon>
        <taxon>Agaricomycetes</taxon>
        <taxon>Agaricomycetidae</taxon>
        <taxon>Agaricales</taxon>
        <taxon>Marasmiineae</taxon>
        <taxon>Marasmiaceae</taxon>
        <taxon>Marasmius</taxon>
    </lineage>
</organism>
<keyword evidence="1" id="KW-0732">Signal</keyword>
<dbReference type="Pfam" id="PF00652">
    <property type="entry name" value="Ricin_B_lectin"/>
    <property type="match status" value="1"/>
</dbReference>
<protein>
    <recommendedName>
        <fullName evidence="2">Ricin B lectin domain-containing protein</fullName>
    </recommendedName>
</protein>
<dbReference type="CDD" id="cd00161">
    <property type="entry name" value="beta-trefoil_Ricin-like"/>
    <property type="match status" value="1"/>
</dbReference>
<feature type="domain" description="Ricin B lectin" evidence="2">
    <location>
        <begin position="59"/>
        <end position="178"/>
    </location>
</feature>